<dbReference type="InterPro" id="IPR025275">
    <property type="entry name" value="DUF4015"/>
</dbReference>
<dbReference type="InterPro" id="IPR017853">
    <property type="entry name" value="GH"/>
</dbReference>
<sequence>MDDLRRKSNNYKLQQKNGILMILFFTLLMLMLQGCSASVDEDEETDKIIPPTSSENLKKYESLPVLSDVVYDFATYESVVSTDTTQINETRAVKGVYVSGHAAGIGSWMDDLIHLADTTEINAFVIDVKNDSGHISYDMDLKEVKEVGAETNAIRDIEALMERLYSHDIYPIARIVAFKDPFVAERKPEYAIKKKDGSLWKYKNTPWLDPYNKDTWKYIIDVSKEAAKIGFKEIQFDYIRFEATSTLAEADFQGKDVLQTREEVILEFLEYAKEELKPYGVKVSADVFGTVITSSKDAATIGQDYVEMSKVVDVICPMIYPSHYGFGFYNTPKGEHSDLYPYRIIHGSMMDSADKLTQIPEGDHKAVVRPWLQAFTASYLGRGNYKTYDAAAIREQIQATYDAGLEEWILWHAGVKYNAAGLLPIEQEE</sequence>
<evidence type="ECO:0000313" key="2">
    <source>
        <dbReference type="EMBL" id="VDN47396.1"/>
    </source>
</evidence>
<organism evidence="2 3">
    <name type="scientific">Petrocella atlantisensis</name>
    <dbReference type="NCBI Taxonomy" id="2173034"/>
    <lineage>
        <taxon>Bacteria</taxon>
        <taxon>Bacillati</taxon>
        <taxon>Bacillota</taxon>
        <taxon>Clostridia</taxon>
        <taxon>Lachnospirales</taxon>
        <taxon>Vallitaleaceae</taxon>
        <taxon>Petrocella</taxon>
    </lineage>
</organism>
<dbReference type="SUPFAM" id="SSF51445">
    <property type="entry name" value="(Trans)glycosidases"/>
    <property type="match status" value="1"/>
</dbReference>
<gene>
    <name evidence="2" type="ORF">PATL70BA_1511</name>
</gene>
<feature type="domain" description="DUF4015" evidence="1">
    <location>
        <begin position="95"/>
        <end position="417"/>
    </location>
</feature>
<dbReference type="Pfam" id="PF13200">
    <property type="entry name" value="DUF4015"/>
    <property type="match status" value="1"/>
</dbReference>
<dbReference type="PROSITE" id="PS51257">
    <property type="entry name" value="PROKAR_LIPOPROTEIN"/>
    <property type="match status" value="1"/>
</dbReference>
<accession>A0A3P7RXD5</accession>
<reference evidence="2 3" key="1">
    <citation type="submission" date="2018-09" db="EMBL/GenBank/DDBJ databases">
        <authorList>
            <person name="Postec A."/>
        </authorList>
    </citation>
    <scope>NUCLEOTIDE SEQUENCE [LARGE SCALE GENOMIC DNA]</scope>
    <source>
        <strain evidence="2">70B-A</strain>
    </source>
</reference>
<proteinExistence type="predicted"/>
<dbReference type="Proteomes" id="UP000279029">
    <property type="component" value="Chromosome"/>
</dbReference>
<keyword evidence="3" id="KW-1185">Reference proteome</keyword>
<evidence type="ECO:0000259" key="1">
    <source>
        <dbReference type="Pfam" id="PF13200"/>
    </source>
</evidence>
<protein>
    <submittedName>
        <fullName evidence="2">Sugar fermentation stimulation protein</fullName>
    </submittedName>
</protein>
<dbReference type="KEGG" id="cbar:PATL70BA_1511"/>
<dbReference type="EMBL" id="LR130778">
    <property type="protein sequence ID" value="VDN47396.1"/>
    <property type="molecule type" value="Genomic_DNA"/>
</dbReference>
<evidence type="ECO:0000313" key="3">
    <source>
        <dbReference type="Proteomes" id="UP000279029"/>
    </source>
</evidence>
<dbReference type="Gene3D" id="3.20.20.80">
    <property type="entry name" value="Glycosidases"/>
    <property type="match status" value="1"/>
</dbReference>
<name>A0A3P7RXD5_9FIRM</name>
<dbReference type="RefSeq" id="WP_172596145.1">
    <property type="nucleotide sequence ID" value="NZ_LR130778.1"/>
</dbReference>
<dbReference type="AlphaFoldDB" id="A0A3P7RXD5"/>